<proteinExistence type="predicted"/>
<feature type="transmembrane region" description="Helical" evidence="1">
    <location>
        <begin position="15"/>
        <end position="35"/>
    </location>
</feature>
<evidence type="ECO:0000313" key="3">
    <source>
        <dbReference type="Proteomes" id="UP001595555"/>
    </source>
</evidence>
<keyword evidence="1" id="KW-0812">Transmembrane</keyword>
<feature type="transmembrane region" description="Helical" evidence="1">
    <location>
        <begin position="55"/>
        <end position="74"/>
    </location>
</feature>
<dbReference type="Proteomes" id="UP001595555">
    <property type="component" value="Unassembled WGS sequence"/>
</dbReference>
<keyword evidence="1" id="KW-0472">Membrane</keyword>
<keyword evidence="1" id="KW-1133">Transmembrane helix</keyword>
<evidence type="ECO:0000256" key="1">
    <source>
        <dbReference type="SAM" id="Phobius"/>
    </source>
</evidence>
<keyword evidence="3" id="KW-1185">Reference proteome</keyword>
<accession>A0ABV7FDL9</accession>
<protein>
    <submittedName>
        <fullName evidence="2">Uncharacterized protein</fullName>
    </submittedName>
</protein>
<comment type="caution">
    <text evidence="2">The sequence shown here is derived from an EMBL/GenBank/DDBJ whole genome shotgun (WGS) entry which is preliminary data.</text>
</comment>
<evidence type="ECO:0000313" key="2">
    <source>
        <dbReference type="EMBL" id="MFC3115390.1"/>
    </source>
</evidence>
<gene>
    <name evidence="2" type="ORF">ACFODX_07460</name>
</gene>
<dbReference type="EMBL" id="JBHRTF010000003">
    <property type="protein sequence ID" value="MFC3115390.1"/>
    <property type="molecule type" value="Genomic_DNA"/>
</dbReference>
<reference evidence="3" key="1">
    <citation type="journal article" date="2019" name="Int. J. Syst. Evol. Microbiol.">
        <title>The Global Catalogue of Microorganisms (GCM) 10K type strain sequencing project: providing services to taxonomists for standard genome sequencing and annotation.</title>
        <authorList>
            <consortium name="The Broad Institute Genomics Platform"/>
            <consortium name="The Broad Institute Genome Sequencing Center for Infectious Disease"/>
            <person name="Wu L."/>
            <person name="Ma J."/>
        </authorList>
    </citation>
    <scope>NUCLEOTIDE SEQUENCE [LARGE SCALE GENOMIC DNA]</scope>
    <source>
        <strain evidence="3">KCTC 52237</strain>
    </source>
</reference>
<sequence>MKDDLLIHVYLEKKFLLVFRLLMFFIVSLFLWTVYEAFDNGYVETKGNKELEGSLIFYLYILKQLVFAGLFIWLGTGGARDRMHNDKIE</sequence>
<name>A0ABV7FDL9_9GAMM</name>
<organism evidence="2 3">
    <name type="scientific">Cellvibrio fontiphilus</name>
    <dbReference type="NCBI Taxonomy" id="1815559"/>
    <lineage>
        <taxon>Bacteria</taxon>
        <taxon>Pseudomonadati</taxon>
        <taxon>Pseudomonadota</taxon>
        <taxon>Gammaproteobacteria</taxon>
        <taxon>Cellvibrionales</taxon>
        <taxon>Cellvibrionaceae</taxon>
        <taxon>Cellvibrio</taxon>
    </lineage>
</organism>
<dbReference type="RefSeq" id="WP_378117636.1">
    <property type="nucleotide sequence ID" value="NZ_JBHRTF010000003.1"/>
</dbReference>